<organism evidence="1 2">
    <name type="scientific">Flagellimonas maritima</name>
    <dbReference type="NCBI Taxonomy" id="1383885"/>
    <lineage>
        <taxon>Bacteria</taxon>
        <taxon>Pseudomonadati</taxon>
        <taxon>Bacteroidota</taxon>
        <taxon>Flavobacteriia</taxon>
        <taxon>Flavobacteriales</taxon>
        <taxon>Flavobacteriaceae</taxon>
        <taxon>Flagellimonas</taxon>
    </lineage>
</organism>
<reference evidence="1 2" key="1">
    <citation type="submission" date="2018-06" db="EMBL/GenBank/DDBJ databases">
        <title>Spongiibacterium sp. HME9304 Genome sequencing and assembly.</title>
        <authorList>
            <person name="Kang H."/>
            <person name="Kim H."/>
            <person name="Joh K."/>
        </authorList>
    </citation>
    <scope>NUCLEOTIDE SEQUENCE [LARGE SCALE GENOMIC DNA]</scope>
    <source>
        <strain evidence="1 2">HME9304</strain>
    </source>
</reference>
<evidence type="ECO:0000313" key="1">
    <source>
        <dbReference type="EMBL" id="AWX43104.1"/>
    </source>
</evidence>
<dbReference type="Proteomes" id="UP000248536">
    <property type="component" value="Chromosome"/>
</dbReference>
<dbReference type="AlphaFoldDB" id="A0A2Z4LND2"/>
<sequence length="148" mass="17631">MIMNRRLLIVFVFLMGINWFYAQRPAKDRIKALKVAYLTEQLSLTKEEAQQFWPVYNEHEDALEDIRKKERQQFGSRFEDMSNVSENEAAKMIDRYINLQAEKLEIENEFIKGLQGVIPSKKVIQLFRAENNFKKRLLQQYRKRQGGG</sequence>
<evidence type="ECO:0008006" key="3">
    <source>
        <dbReference type="Google" id="ProtNLM"/>
    </source>
</evidence>
<proteinExistence type="predicted"/>
<keyword evidence="2" id="KW-1185">Reference proteome</keyword>
<accession>A0A2Z4LND2</accession>
<name>A0A2Z4LND2_9FLAO</name>
<gene>
    <name evidence="1" type="ORF">HME9304_00091</name>
</gene>
<evidence type="ECO:0000313" key="2">
    <source>
        <dbReference type="Proteomes" id="UP000248536"/>
    </source>
</evidence>
<dbReference type="KEGG" id="spon:HME9304_00091"/>
<dbReference type="EMBL" id="CP030104">
    <property type="protein sequence ID" value="AWX43104.1"/>
    <property type="molecule type" value="Genomic_DNA"/>
</dbReference>
<protein>
    <recommendedName>
        <fullName evidence="3">Sensor of ECF-type sigma factor</fullName>
    </recommendedName>
</protein>